<dbReference type="STRING" id="644282.Deba_2805"/>
<name>E1QMB6_DESB2</name>
<dbReference type="AlphaFoldDB" id="E1QMB6"/>
<evidence type="ECO:0000313" key="2">
    <source>
        <dbReference type="Proteomes" id="UP000009047"/>
    </source>
</evidence>
<reference evidence="1 2" key="1">
    <citation type="journal article" date="2010" name="Stand. Genomic Sci.">
        <title>Complete genome sequence of Desulfarculus baarsii type strain (2st14).</title>
        <authorList>
            <person name="Sun H."/>
            <person name="Spring S."/>
            <person name="Lapidus A."/>
            <person name="Davenport K."/>
            <person name="Del Rio T.G."/>
            <person name="Tice H."/>
            <person name="Nolan M."/>
            <person name="Copeland A."/>
            <person name="Cheng J.F."/>
            <person name="Lucas S."/>
            <person name="Tapia R."/>
            <person name="Goodwin L."/>
            <person name="Pitluck S."/>
            <person name="Ivanova N."/>
            <person name="Pagani I."/>
            <person name="Mavromatis K."/>
            <person name="Ovchinnikova G."/>
            <person name="Pati A."/>
            <person name="Chen A."/>
            <person name="Palaniappan K."/>
            <person name="Hauser L."/>
            <person name="Chang Y.J."/>
            <person name="Jeffries C.D."/>
            <person name="Detter J.C."/>
            <person name="Han C."/>
            <person name="Rohde M."/>
            <person name="Brambilla E."/>
            <person name="Goker M."/>
            <person name="Woyke T."/>
            <person name="Bristow J."/>
            <person name="Eisen J.A."/>
            <person name="Markowitz V."/>
            <person name="Hugenholtz P."/>
            <person name="Kyrpides N.C."/>
            <person name="Klenk H.P."/>
            <person name="Land M."/>
        </authorList>
    </citation>
    <scope>NUCLEOTIDE SEQUENCE [LARGE SCALE GENOMIC DNA]</scope>
    <source>
        <strain evidence="2">ATCC 33931 / DSM 2075 / LMG 7858 / VKM B-1802 / 2st14</strain>
    </source>
</reference>
<dbReference type="EMBL" id="CP002085">
    <property type="protein sequence ID" value="ADK86159.1"/>
    <property type="molecule type" value="Genomic_DNA"/>
</dbReference>
<gene>
    <name evidence="1" type="ordered locus">Deba_2805</name>
</gene>
<evidence type="ECO:0000313" key="1">
    <source>
        <dbReference type="EMBL" id="ADK86159.1"/>
    </source>
</evidence>
<protein>
    <submittedName>
        <fullName evidence="1">Uncharacterized protein</fullName>
    </submittedName>
</protein>
<dbReference type="RefSeq" id="WP_013259598.1">
    <property type="nucleotide sequence ID" value="NC_014365.1"/>
</dbReference>
<dbReference type="KEGG" id="dbr:Deba_2805"/>
<keyword evidence="2" id="KW-1185">Reference proteome</keyword>
<dbReference type="Proteomes" id="UP000009047">
    <property type="component" value="Chromosome"/>
</dbReference>
<accession>E1QMB6</accession>
<dbReference type="HOGENOM" id="CLU_2715757_0_0_7"/>
<proteinExistence type="predicted"/>
<organism evidence="1 2">
    <name type="scientific">Desulfarculus baarsii (strain ATCC 33931 / DSM 2075 / LMG 7858 / VKM B-1802 / 2st14)</name>
    <dbReference type="NCBI Taxonomy" id="644282"/>
    <lineage>
        <taxon>Bacteria</taxon>
        <taxon>Pseudomonadati</taxon>
        <taxon>Thermodesulfobacteriota</taxon>
        <taxon>Desulfarculia</taxon>
        <taxon>Desulfarculales</taxon>
        <taxon>Desulfarculaceae</taxon>
        <taxon>Desulfarculus</taxon>
    </lineage>
</organism>
<sequence>MRQKRQVRISATLRGVLTAVGDGLLIRTPYCSYPVRGEDLERHVGGQVEINGLLADEMGRKPVLQVESCQPI</sequence>